<feature type="region of interest" description="Disordered" evidence="8">
    <location>
        <begin position="506"/>
        <end position="540"/>
    </location>
</feature>
<keyword evidence="7" id="KW-0788">Thiol protease</keyword>
<dbReference type="InterPro" id="IPR028889">
    <property type="entry name" value="USP"/>
</dbReference>
<dbReference type="GO" id="GO:0016579">
    <property type="term" value="P:protein deubiquitination"/>
    <property type="evidence" value="ECO:0007669"/>
    <property type="project" value="InterPro"/>
</dbReference>
<evidence type="ECO:0000259" key="9">
    <source>
        <dbReference type="PROSITE" id="PS50206"/>
    </source>
</evidence>
<comment type="similarity">
    <text evidence="2">Belongs to the peptidase C19 family.</text>
</comment>
<evidence type="ECO:0000256" key="2">
    <source>
        <dbReference type="ARBA" id="ARBA00009085"/>
    </source>
</evidence>
<feature type="region of interest" description="Disordered" evidence="8">
    <location>
        <begin position="293"/>
        <end position="346"/>
    </location>
</feature>
<feature type="compositionally biased region" description="Pro residues" evidence="8">
    <location>
        <begin position="334"/>
        <end position="343"/>
    </location>
</feature>
<name>A0AAV5GF83_9BASI</name>
<dbReference type="InterPro" id="IPR001763">
    <property type="entry name" value="Rhodanese-like_dom"/>
</dbReference>
<keyword evidence="4" id="KW-0645">Protease</keyword>
<dbReference type="EC" id="3.4.19.12" evidence="3"/>
<evidence type="ECO:0000259" key="10">
    <source>
        <dbReference type="PROSITE" id="PS50235"/>
    </source>
</evidence>
<dbReference type="PANTHER" id="PTHR21646">
    <property type="entry name" value="UBIQUITIN CARBOXYL-TERMINAL HYDROLASE"/>
    <property type="match status" value="1"/>
</dbReference>
<dbReference type="PROSITE" id="PS00973">
    <property type="entry name" value="USP_2"/>
    <property type="match status" value="1"/>
</dbReference>
<organism evidence="11 12">
    <name type="scientific">Rhodotorula paludigena</name>
    <dbReference type="NCBI Taxonomy" id="86838"/>
    <lineage>
        <taxon>Eukaryota</taxon>
        <taxon>Fungi</taxon>
        <taxon>Dikarya</taxon>
        <taxon>Basidiomycota</taxon>
        <taxon>Pucciniomycotina</taxon>
        <taxon>Microbotryomycetes</taxon>
        <taxon>Sporidiobolales</taxon>
        <taxon>Sporidiobolaceae</taxon>
        <taxon>Rhodotorula</taxon>
    </lineage>
</organism>
<dbReference type="Gene3D" id="3.40.250.10">
    <property type="entry name" value="Rhodanese-like domain"/>
    <property type="match status" value="1"/>
</dbReference>
<dbReference type="PANTHER" id="PTHR21646:SF95">
    <property type="entry name" value="UBIQUITIN CARBOXYL-TERMINAL HYDROLASE 4-RELATED"/>
    <property type="match status" value="1"/>
</dbReference>
<evidence type="ECO:0000256" key="3">
    <source>
        <dbReference type="ARBA" id="ARBA00012759"/>
    </source>
</evidence>
<feature type="region of interest" description="Disordered" evidence="8">
    <location>
        <begin position="165"/>
        <end position="268"/>
    </location>
</feature>
<dbReference type="EMBL" id="BQKY01000004">
    <property type="protein sequence ID" value="GJN89184.1"/>
    <property type="molecule type" value="Genomic_DNA"/>
</dbReference>
<dbReference type="SMART" id="SM00450">
    <property type="entry name" value="RHOD"/>
    <property type="match status" value="1"/>
</dbReference>
<dbReference type="PROSITE" id="PS50235">
    <property type="entry name" value="USP_3"/>
    <property type="match status" value="1"/>
</dbReference>
<feature type="compositionally biased region" description="Low complexity" evidence="8">
    <location>
        <begin position="555"/>
        <end position="578"/>
    </location>
</feature>
<sequence>MPVPASQPLPSLDELRHRSQDELASLRADEYGIRNWTRAAQSHFSSAEKAWAVGRSTNDAHKVAEAFLEFRRAAGFLHLARNHPHYKDAAQRKTDDYIQVSHTTSKTPSFPTTSIEDRLAALQIFPDAADDAAGRSGSAPPVLPYSKVQEAATVWEESALQFRQEGGTPIARTQKGVVDRGPAGGVGTAPDSRAPHSESTEPPSPTKFDATFPSLDDFERSVTSTAPSATALGSSSYSFPSVPSFDPSAGPSRPPRQPPPHPPKPRHLDERTFQREQQERADAMAKLAAGLGDTSISTSPSASVRPSLPNALVPGGGRAPLSVQAASLTHASSPPAPLPPPATPSKGFKIPFSSEVRPAELWQYLQTSKAETGEGPRVLLLDLRSREEHERGRIRGETVCIEPIVLRQGIKSSEIENALSLSPPHEAALFAARNYYDVVVVYDRSSSALPSGVPTSTTSEAQRVLWTLLNAIYEREFSKPLQRQPLLLVGGWEAWEKKVGAQGSVGSGVQALRREAQDDAERAEAKKAHRKAAMLPSNGNMYHAAMPNGAGMDRYGSTGTSSSSGYAPSSAASANGAPRTDANGLYSSTQSFAPVANGDYGRQSYDYTRPSIDYPQLQSRGPPPVLHPSRPAPPPPSSYAPVPAVPLARPPPAKPAPLRSNSSFSSMQPAQYSAADSRFPTSLMSFDEGVIGISGLKNLGNTCYMNSTIQCLSAAVPFARYFTGGGYRKDINTVNPLGTKGALANAVAELIRALWAQQYHFLSPVTFRENICRVAPQFRGSDQHDAQEFLGFLLDGLHEDCNYVVHKPAPIEMTPEREHDLETLPPQVMSEREWQIYKMRNDSFIVQCFQGQFRNQLRCLTCQKTSTTYNTFMPLSVPIPGGRGIGKVSLMACLETFVRDEILDKDDAWHCPRCKKNRKAVKKLSLSKLPPILVIHLKRFSFHGPFSDKIETQVQYPLAGLDLTAFLPPPLTDKHGQPMNPGPPKGYVYDLFGVTNHYGNLSSGHYTAYVRSGRDWYNIGDSKVTPCDPAHVQSAKSAYILYYTLRT</sequence>
<dbReference type="PROSITE" id="PS50206">
    <property type="entry name" value="RHODANESE_3"/>
    <property type="match status" value="1"/>
</dbReference>
<feature type="compositionally biased region" description="Basic and acidic residues" evidence="8">
    <location>
        <begin position="512"/>
        <end position="526"/>
    </location>
</feature>
<dbReference type="InterPro" id="IPR038765">
    <property type="entry name" value="Papain-like_cys_pep_sf"/>
</dbReference>
<evidence type="ECO:0000313" key="12">
    <source>
        <dbReference type="Proteomes" id="UP001342314"/>
    </source>
</evidence>
<evidence type="ECO:0000256" key="4">
    <source>
        <dbReference type="ARBA" id="ARBA00022670"/>
    </source>
</evidence>
<dbReference type="GO" id="GO:0004843">
    <property type="term" value="F:cysteine-type deubiquitinase activity"/>
    <property type="evidence" value="ECO:0007669"/>
    <property type="project" value="UniProtKB-EC"/>
</dbReference>
<dbReference type="InterPro" id="IPR018200">
    <property type="entry name" value="USP_CS"/>
</dbReference>
<feature type="domain" description="Rhodanese" evidence="9">
    <location>
        <begin position="374"/>
        <end position="504"/>
    </location>
</feature>
<reference evidence="11 12" key="1">
    <citation type="submission" date="2021-12" db="EMBL/GenBank/DDBJ databases">
        <title>High titer production of polyol ester of fatty acids by Rhodotorula paludigena BS15 towards product separation-free biomass refinery.</title>
        <authorList>
            <person name="Mano J."/>
            <person name="Ono H."/>
            <person name="Tanaka T."/>
            <person name="Naito K."/>
            <person name="Sushida H."/>
            <person name="Ike M."/>
            <person name="Tokuyasu K."/>
            <person name="Kitaoka M."/>
        </authorList>
    </citation>
    <scope>NUCLEOTIDE SEQUENCE [LARGE SCALE GENOMIC DNA]</scope>
    <source>
        <strain evidence="11 12">BS15</strain>
    </source>
</reference>
<comment type="catalytic activity">
    <reaction evidence="1">
        <text>Thiol-dependent hydrolysis of ester, thioester, amide, peptide and isopeptide bonds formed by the C-terminal Gly of ubiquitin (a 76-residue protein attached to proteins as an intracellular targeting signal).</text>
        <dbReference type="EC" id="3.4.19.12"/>
    </reaction>
</comment>
<feature type="compositionally biased region" description="Pro residues" evidence="8">
    <location>
        <begin position="252"/>
        <end position="262"/>
    </location>
</feature>
<dbReference type="Proteomes" id="UP001342314">
    <property type="component" value="Unassembled WGS sequence"/>
</dbReference>
<dbReference type="InterPro" id="IPR001394">
    <property type="entry name" value="Peptidase_C19_UCH"/>
</dbReference>
<dbReference type="InterPro" id="IPR036873">
    <property type="entry name" value="Rhodanese-like_dom_sf"/>
</dbReference>
<accession>A0AAV5GF83</accession>
<feature type="region of interest" description="Disordered" evidence="8">
    <location>
        <begin position="553"/>
        <end position="669"/>
    </location>
</feature>
<dbReference type="CDD" id="cd02674">
    <property type="entry name" value="Peptidase_C19R"/>
    <property type="match status" value="1"/>
</dbReference>
<feature type="compositionally biased region" description="Pro residues" evidence="8">
    <location>
        <begin position="621"/>
        <end position="638"/>
    </location>
</feature>
<dbReference type="PROSITE" id="PS00972">
    <property type="entry name" value="USP_1"/>
    <property type="match status" value="1"/>
</dbReference>
<dbReference type="Gene3D" id="3.90.70.10">
    <property type="entry name" value="Cysteine proteinases"/>
    <property type="match status" value="1"/>
</dbReference>
<feature type="compositionally biased region" description="Polar residues" evidence="8">
    <location>
        <begin position="294"/>
        <end position="304"/>
    </location>
</feature>
<protein>
    <recommendedName>
        <fullName evidence="3">ubiquitinyl hydrolase 1</fullName>
        <ecNumber evidence="3">3.4.19.12</ecNumber>
    </recommendedName>
</protein>
<comment type="caution">
    <text evidence="11">The sequence shown here is derived from an EMBL/GenBank/DDBJ whole genome shotgun (WGS) entry which is preliminary data.</text>
</comment>
<dbReference type="InterPro" id="IPR050185">
    <property type="entry name" value="Ub_carboxyl-term_hydrolase"/>
</dbReference>
<feature type="compositionally biased region" description="Low complexity" evidence="8">
    <location>
        <begin position="234"/>
        <end position="248"/>
    </location>
</feature>
<keyword evidence="5" id="KW-0833">Ubl conjugation pathway</keyword>
<evidence type="ECO:0000256" key="6">
    <source>
        <dbReference type="ARBA" id="ARBA00022801"/>
    </source>
</evidence>
<evidence type="ECO:0000256" key="5">
    <source>
        <dbReference type="ARBA" id="ARBA00022786"/>
    </source>
</evidence>
<feature type="compositionally biased region" description="Polar residues" evidence="8">
    <location>
        <begin position="660"/>
        <end position="669"/>
    </location>
</feature>
<evidence type="ECO:0000313" key="11">
    <source>
        <dbReference type="EMBL" id="GJN89184.1"/>
    </source>
</evidence>
<evidence type="ECO:0000256" key="1">
    <source>
        <dbReference type="ARBA" id="ARBA00000707"/>
    </source>
</evidence>
<dbReference type="Pfam" id="PF00443">
    <property type="entry name" value="UCH"/>
    <property type="match status" value="1"/>
</dbReference>
<feature type="domain" description="USP" evidence="10">
    <location>
        <begin position="694"/>
        <end position="1046"/>
    </location>
</feature>
<dbReference type="SUPFAM" id="SSF52821">
    <property type="entry name" value="Rhodanese/Cell cycle control phosphatase"/>
    <property type="match status" value="1"/>
</dbReference>
<feature type="compositionally biased region" description="Polar residues" evidence="8">
    <location>
        <begin position="221"/>
        <end position="233"/>
    </location>
</feature>
<keyword evidence="6" id="KW-0378">Hydrolase</keyword>
<keyword evidence="12" id="KW-1185">Reference proteome</keyword>
<gene>
    <name evidence="11" type="ORF">Rhopal_002158-T1</name>
</gene>
<proteinExistence type="inferred from homology"/>
<dbReference type="SUPFAM" id="SSF54001">
    <property type="entry name" value="Cysteine proteinases"/>
    <property type="match status" value="1"/>
</dbReference>
<dbReference type="GO" id="GO:0006508">
    <property type="term" value="P:proteolysis"/>
    <property type="evidence" value="ECO:0007669"/>
    <property type="project" value="UniProtKB-KW"/>
</dbReference>
<evidence type="ECO:0000256" key="8">
    <source>
        <dbReference type="SAM" id="MobiDB-lite"/>
    </source>
</evidence>
<dbReference type="AlphaFoldDB" id="A0AAV5GF83"/>
<evidence type="ECO:0000256" key="7">
    <source>
        <dbReference type="ARBA" id="ARBA00022807"/>
    </source>
</evidence>